<keyword evidence="7" id="KW-0406">Ion transport</keyword>
<keyword evidence="5 10" id="KW-0812">Transmembrane</keyword>
<dbReference type="PANTHER" id="PTHR43298:SF2">
    <property type="entry name" value="FMN_FAD EXPORTER YEEO-RELATED"/>
    <property type="match status" value="1"/>
</dbReference>
<dbReference type="AlphaFoldDB" id="A0A0W0ZX75"/>
<protein>
    <recommendedName>
        <fullName evidence="9">Multidrug-efflux transporter</fullName>
    </recommendedName>
</protein>
<keyword evidence="4" id="KW-1003">Cell membrane</keyword>
<comment type="subcellular location">
    <subcellularLocation>
        <location evidence="1">Cell inner membrane</location>
        <topology evidence="1">Multi-pass membrane protein</topology>
    </subcellularLocation>
</comment>
<keyword evidence="12" id="KW-1185">Reference proteome</keyword>
<dbReference type="GO" id="GO:0006811">
    <property type="term" value="P:monoatomic ion transport"/>
    <property type="evidence" value="ECO:0007669"/>
    <property type="project" value="UniProtKB-KW"/>
</dbReference>
<feature type="transmembrane region" description="Helical" evidence="10">
    <location>
        <begin position="239"/>
        <end position="262"/>
    </location>
</feature>
<proteinExistence type="predicted"/>
<reference evidence="11 12" key="1">
    <citation type="submission" date="2015-11" db="EMBL/GenBank/DDBJ databases">
        <title>Genomic analysis of 38 Legionella species identifies large and diverse effector repertoires.</title>
        <authorList>
            <person name="Burstein D."/>
            <person name="Amaro F."/>
            <person name="Zusman T."/>
            <person name="Lifshitz Z."/>
            <person name="Cohen O."/>
            <person name="Gilbert J.A."/>
            <person name="Pupko T."/>
            <person name="Shuman H.A."/>
            <person name="Segal G."/>
        </authorList>
    </citation>
    <scope>NUCLEOTIDE SEQUENCE [LARGE SCALE GENOMIC DNA]</scope>
    <source>
        <strain evidence="11 12">ATCC 49180</strain>
    </source>
</reference>
<feature type="transmembrane region" description="Helical" evidence="10">
    <location>
        <begin position="353"/>
        <end position="370"/>
    </location>
</feature>
<dbReference type="Proteomes" id="UP000054693">
    <property type="component" value="Unassembled WGS sequence"/>
</dbReference>
<dbReference type="NCBIfam" id="TIGR00797">
    <property type="entry name" value="matE"/>
    <property type="match status" value="1"/>
</dbReference>
<feature type="transmembrane region" description="Helical" evidence="10">
    <location>
        <begin position="274"/>
        <end position="293"/>
    </location>
</feature>
<keyword evidence="2" id="KW-0813">Transport</keyword>
<evidence type="ECO:0000256" key="9">
    <source>
        <dbReference type="ARBA" id="ARBA00031636"/>
    </source>
</evidence>
<organism evidence="11 12">
    <name type="scientific">Legionella tucsonensis</name>
    <dbReference type="NCBI Taxonomy" id="40335"/>
    <lineage>
        <taxon>Bacteria</taxon>
        <taxon>Pseudomonadati</taxon>
        <taxon>Pseudomonadota</taxon>
        <taxon>Gammaproteobacteria</taxon>
        <taxon>Legionellales</taxon>
        <taxon>Legionellaceae</taxon>
        <taxon>Legionella</taxon>
    </lineage>
</organism>
<feature type="transmembrane region" description="Helical" evidence="10">
    <location>
        <begin position="49"/>
        <end position="72"/>
    </location>
</feature>
<dbReference type="InterPro" id="IPR002528">
    <property type="entry name" value="MATE_fam"/>
</dbReference>
<dbReference type="GO" id="GO:0015297">
    <property type="term" value="F:antiporter activity"/>
    <property type="evidence" value="ECO:0007669"/>
    <property type="project" value="UniProtKB-KW"/>
</dbReference>
<gene>
    <name evidence="11" type="ORF">Ltuc_1541</name>
</gene>
<feature type="transmembrane region" description="Helical" evidence="10">
    <location>
        <begin position="158"/>
        <end position="179"/>
    </location>
</feature>
<feature type="transmembrane region" description="Helical" evidence="10">
    <location>
        <begin position="92"/>
        <end position="117"/>
    </location>
</feature>
<name>A0A0W0ZX75_9GAMM</name>
<dbReference type="CDD" id="cd13131">
    <property type="entry name" value="MATE_NorM_like"/>
    <property type="match status" value="1"/>
</dbReference>
<evidence type="ECO:0000313" key="12">
    <source>
        <dbReference type="Proteomes" id="UP000054693"/>
    </source>
</evidence>
<evidence type="ECO:0000256" key="7">
    <source>
        <dbReference type="ARBA" id="ARBA00023065"/>
    </source>
</evidence>
<feature type="transmembrane region" description="Helical" evidence="10">
    <location>
        <begin position="191"/>
        <end position="212"/>
    </location>
</feature>
<keyword evidence="8 10" id="KW-0472">Membrane</keyword>
<feature type="transmembrane region" description="Helical" evidence="10">
    <location>
        <begin position="419"/>
        <end position="437"/>
    </location>
</feature>
<dbReference type="STRING" id="40335.Ltuc_1541"/>
<evidence type="ECO:0000256" key="5">
    <source>
        <dbReference type="ARBA" id="ARBA00022692"/>
    </source>
</evidence>
<evidence type="ECO:0000256" key="4">
    <source>
        <dbReference type="ARBA" id="ARBA00022475"/>
    </source>
</evidence>
<dbReference type="GO" id="GO:0005886">
    <property type="term" value="C:plasma membrane"/>
    <property type="evidence" value="ECO:0007669"/>
    <property type="project" value="UniProtKB-SubCell"/>
</dbReference>
<dbReference type="RefSeq" id="WP_058520705.1">
    <property type="nucleotide sequence ID" value="NZ_CAAAIP010000008.1"/>
</dbReference>
<dbReference type="InterPro" id="IPR050222">
    <property type="entry name" value="MATE_MdtK"/>
</dbReference>
<dbReference type="PATRIC" id="fig|40335.7.peg.1634"/>
<comment type="caution">
    <text evidence="11">The sequence shown here is derived from an EMBL/GenBank/DDBJ whole genome shotgun (WGS) entry which is preliminary data.</text>
</comment>
<evidence type="ECO:0000256" key="8">
    <source>
        <dbReference type="ARBA" id="ARBA00023136"/>
    </source>
</evidence>
<evidence type="ECO:0000256" key="6">
    <source>
        <dbReference type="ARBA" id="ARBA00022989"/>
    </source>
</evidence>
<dbReference type="GO" id="GO:0042910">
    <property type="term" value="F:xenobiotic transmembrane transporter activity"/>
    <property type="evidence" value="ECO:0007669"/>
    <property type="project" value="InterPro"/>
</dbReference>
<dbReference type="PANTHER" id="PTHR43298">
    <property type="entry name" value="MULTIDRUG RESISTANCE PROTEIN NORM-RELATED"/>
    <property type="match status" value="1"/>
</dbReference>
<evidence type="ECO:0000256" key="3">
    <source>
        <dbReference type="ARBA" id="ARBA00022449"/>
    </source>
</evidence>
<sequence length="451" mass="50443">MKAFKNNFQSLLRLAIPLILTGLLQSSVYFFITIFLARVNQDALAAGSLVAWLFGTFNIIVIGILNAINVLVAHQHGAQDEHGVSLVFRDGFWLACILTIPACYFFWHIAPLLLYLGQNQALVKLTESYLHALTWGLLANFITVVLMEFVIGLGKTRLALFFSALNVSLNILFSFALIFGKFGLPAMGIAGAGWGTTIGLWITVLFFSWYIFTNKNYKPYTRLLFTYVKPFYLIELLKIGAPLGIMYCVEIGFFFVLILIMGSLSNQLLAANQITLQYLCILTSIIFSIAQAITVRMGHLLGEGDVITAKHVGYIGTFTSVTFMFSAALIYWLFPKVLIAIDFDIHEPGNQEMLHFAIQLLAVSAVFQIFESARISLFGALRALKDTCYTLMISMISFWGVALPIGYLFAIPLQWGGVGLWWGMSLGALISALLLYWRFNFKMQHYQPEIG</sequence>
<dbReference type="OrthoDB" id="9780160at2"/>
<feature type="transmembrane region" description="Helical" evidence="10">
    <location>
        <begin position="12"/>
        <end position="37"/>
    </location>
</feature>
<feature type="transmembrane region" description="Helical" evidence="10">
    <location>
        <begin position="129"/>
        <end position="151"/>
    </location>
</feature>
<dbReference type="Pfam" id="PF01554">
    <property type="entry name" value="MatE"/>
    <property type="match status" value="2"/>
</dbReference>
<evidence type="ECO:0000256" key="1">
    <source>
        <dbReference type="ARBA" id="ARBA00004429"/>
    </source>
</evidence>
<dbReference type="InterPro" id="IPR048279">
    <property type="entry name" value="MdtK-like"/>
</dbReference>
<evidence type="ECO:0000256" key="2">
    <source>
        <dbReference type="ARBA" id="ARBA00022448"/>
    </source>
</evidence>
<dbReference type="PIRSF" id="PIRSF006603">
    <property type="entry name" value="DinF"/>
    <property type="match status" value="1"/>
</dbReference>
<evidence type="ECO:0000256" key="10">
    <source>
        <dbReference type="SAM" id="Phobius"/>
    </source>
</evidence>
<dbReference type="EMBL" id="LNZA01000001">
    <property type="protein sequence ID" value="KTD73694.1"/>
    <property type="molecule type" value="Genomic_DNA"/>
</dbReference>
<feature type="transmembrane region" description="Helical" evidence="10">
    <location>
        <begin position="391"/>
        <end position="413"/>
    </location>
</feature>
<keyword evidence="3" id="KW-0050">Antiport</keyword>
<accession>A0A0W0ZX75</accession>
<evidence type="ECO:0000313" key="11">
    <source>
        <dbReference type="EMBL" id="KTD73694.1"/>
    </source>
</evidence>
<feature type="transmembrane region" description="Helical" evidence="10">
    <location>
        <begin position="314"/>
        <end position="333"/>
    </location>
</feature>
<keyword evidence="6 10" id="KW-1133">Transmembrane helix</keyword>